<dbReference type="EMBL" id="JAEAOA010001046">
    <property type="protein sequence ID" value="KAK3600755.1"/>
    <property type="molecule type" value="Genomic_DNA"/>
</dbReference>
<reference evidence="2" key="2">
    <citation type="journal article" date="2021" name="Genome Biol. Evol.">
        <title>Developing a high-quality reference genome for a parasitic bivalve with doubly uniparental inheritance (Bivalvia: Unionida).</title>
        <authorList>
            <person name="Smith C.H."/>
        </authorList>
    </citation>
    <scope>NUCLEOTIDE SEQUENCE</scope>
    <source>
        <strain evidence="2">CHS0354</strain>
        <tissue evidence="2">Mantle</tissue>
    </source>
</reference>
<accession>A0AAE0SYZ1</accession>
<name>A0AAE0SYZ1_9BIVA</name>
<dbReference type="Proteomes" id="UP001195483">
    <property type="component" value="Unassembled WGS sequence"/>
</dbReference>
<protein>
    <submittedName>
        <fullName evidence="2">Uncharacterized protein</fullName>
    </submittedName>
</protein>
<feature type="region of interest" description="Disordered" evidence="1">
    <location>
        <begin position="88"/>
        <end position="112"/>
    </location>
</feature>
<dbReference type="AlphaFoldDB" id="A0AAE0SYZ1"/>
<comment type="caution">
    <text evidence="2">The sequence shown here is derived from an EMBL/GenBank/DDBJ whole genome shotgun (WGS) entry which is preliminary data.</text>
</comment>
<keyword evidence="3" id="KW-1185">Reference proteome</keyword>
<reference evidence="2" key="3">
    <citation type="submission" date="2023-05" db="EMBL/GenBank/DDBJ databases">
        <authorList>
            <person name="Smith C.H."/>
        </authorList>
    </citation>
    <scope>NUCLEOTIDE SEQUENCE</scope>
    <source>
        <strain evidence="2">CHS0354</strain>
        <tissue evidence="2">Mantle</tissue>
    </source>
</reference>
<evidence type="ECO:0000313" key="2">
    <source>
        <dbReference type="EMBL" id="KAK3600755.1"/>
    </source>
</evidence>
<gene>
    <name evidence="2" type="ORF">CHS0354_017048</name>
</gene>
<evidence type="ECO:0000313" key="3">
    <source>
        <dbReference type="Proteomes" id="UP001195483"/>
    </source>
</evidence>
<proteinExistence type="predicted"/>
<sequence>MKNGNLQFGDRSYDLRPAVTGDKPSKLLNVTDNISRIYLYLDQTQLQQQDLVENKDAYDVYETHVRWKHKTPFQPFTRQVKQNFYHLPDDMSSFRNPTNMYDRGTPGEKSYG</sequence>
<reference evidence="2" key="1">
    <citation type="journal article" date="2021" name="Genome Biol. Evol.">
        <title>A High-Quality Reference Genome for a Parasitic Bivalve with Doubly Uniparental Inheritance (Bivalvia: Unionida).</title>
        <authorList>
            <person name="Smith C.H."/>
        </authorList>
    </citation>
    <scope>NUCLEOTIDE SEQUENCE</scope>
    <source>
        <strain evidence="2">CHS0354</strain>
    </source>
</reference>
<organism evidence="2 3">
    <name type="scientific">Potamilus streckersoni</name>
    <dbReference type="NCBI Taxonomy" id="2493646"/>
    <lineage>
        <taxon>Eukaryota</taxon>
        <taxon>Metazoa</taxon>
        <taxon>Spiralia</taxon>
        <taxon>Lophotrochozoa</taxon>
        <taxon>Mollusca</taxon>
        <taxon>Bivalvia</taxon>
        <taxon>Autobranchia</taxon>
        <taxon>Heteroconchia</taxon>
        <taxon>Palaeoheterodonta</taxon>
        <taxon>Unionida</taxon>
        <taxon>Unionoidea</taxon>
        <taxon>Unionidae</taxon>
        <taxon>Ambleminae</taxon>
        <taxon>Lampsilini</taxon>
        <taxon>Potamilus</taxon>
    </lineage>
</organism>
<evidence type="ECO:0000256" key="1">
    <source>
        <dbReference type="SAM" id="MobiDB-lite"/>
    </source>
</evidence>